<reference evidence="4" key="1">
    <citation type="journal article" date="2019" name="Int. J. Syst. Evol. Microbiol.">
        <title>The Global Catalogue of Microorganisms (GCM) 10K type strain sequencing project: providing services to taxonomists for standard genome sequencing and annotation.</title>
        <authorList>
            <consortium name="The Broad Institute Genomics Platform"/>
            <consortium name="The Broad Institute Genome Sequencing Center for Infectious Disease"/>
            <person name="Wu L."/>
            <person name="Ma J."/>
        </authorList>
    </citation>
    <scope>NUCLEOTIDE SEQUENCE [LARGE SCALE GENOMIC DNA]</scope>
    <source>
        <strain evidence="4">CCM 8904</strain>
    </source>
</reference>
<proteinExistence type="inferred from homology"/>
<evidence type="ECO:0000256" key="1">
    <source>
        <dbReference type="ARBA" id="ARBA00010574"/>
    </source>
</evidence>
<dbReference type="Proteomes" id="UP001596289">
    <property type="component" value="Unassembled WGS sequence"/>
</dbReference>
<dbReference type="Pfam" id="PF02410">
    <property type="entry name" value="RsfS"/>
    <property type="match status" value="1"/>
</dbReference>
<gene>
    <name evidence="2 3" type="primary">rsfS</name>
    <name evidence="3" type="ORF">ACFQGP_08690</name>
</gene>
<keyword evidence="2" id="KW-0810">Translation regulation</keyword>
<organism evidence="3 4">
    <name type="scientific">Loigolactobacillus jiayinensis</name>
    <dbReference type="NCBI Taxonomy" id="2486016"/>
    <lineage>
        <taxon>Bacteria</taxon>
        <taxon>Bacillati</taxon>
        <taxon>Bacillota</taxon>
        <taxon>Bacilli</taxon>
        <taxon>Lactobacillales</taxon>
        <taxon>Lactobacillaceae</taxon>
        <taxon>Loigolactobacillus</taxon>
    </lineage>
</organism>
<dbReference type="SUPFAM" id="SSF81301">
    <property type="entry name" value="Nucleotidyltransferase"/>
    <property type="match status" value="1"/>
</dbReference>
<dbReference type="HAMAP" id="MF_01477">
    <property type="entry name" value="Iojap_RsfS"/>
    <property type="match status" value="1"/>
</dbReference>
<comment type="caution">
    <text evidence="3">The sequence shown here is derived from an EMBL/GenBank/DDBJ whole genome shotgun (WGS) entry which is preliminary data.</text>
</comment>
<keyword evidence="4" id="KW-1185">Reference proteome</keyword>
<dbReference type="InterPro" id="IPR004394">
    <property type="entry name" value="Iojap/RsfS/C7orf30"/>
</dbReference>
<evidence type="ECO:0000313" key="3">
    <source>
        <dbReference type="EMBL" id="MFC6170650.1"/>
    </source>
</evidence>
<dbReference type="RefSeq" id="WP_164509487.1">
    <property type="nucleotide sequence ID" value="NZ_JBHSSL010000050.1"/>
</dbReference>
<dbReference type="InterPro" id="IPR043519">
    <property type="entry name" value="NT_sf"/>
</dbReference>
<comment type="similarity">
    <text evidence="1 2">Belongs to the Iojap/RsfS family.</text>
</comment>
<keyword evidence="2" id="KW-0963">Cytoplasm</keyword>
<dbReference type="NCBIfam" id="TIGR00090">
    <property type="entry name" value="rsfS_iojap_ybeB"/>
    <property type="match status" value="1"/>
</dbReference>
<dbReference type="EMBL" id="JBHSSL010000050">
    <property type="protein sequence ID" value="MFC6170650.1"/>
    <property type="molecule type" value="Genomic_DNA"/>
</dbReference>
<keyword evidence="2" id="KW-0678">Repressor</keyword>
<evidence type="ECO:0000313" key="4">
    <source>
        <dbReference type="Proteomes" id="UP001596289"/>
    </source>
</evidence>
<name>A0ABW1RCR0_9LACO</name>
<comment type="subunit">
    <text evidence="2">Interacts with ribosomal protein uL14 (rplN).</text>
</comment>
<sequence>MLNSKEILEIAVRAADSKRAEDIVALDVRKVSLLADYFVVLQGTSKRQMDAILEEIADQEEQAGVAVRRVEGKNSAKWVLIDLGDVVVNIFNPEERAYYNLEKLWANAGSVDVTKWIEAE</sequence>
<evidence type="ECO:0000256" key="2">
    <source>
        <dbReference type="HAMAP-Rule" id="MF_01477"/>
    </source>
</evidence>
<comment type="function">
    <text evidence="2">Functions as a ribosomal silencing factor. Interacts with ribosomal protein uL14 (rplN), blocking formation of intersubunit bridge B8. Prevents association of the 30S and 50S ribosomal subunits and the formation of functional ribosomes, thus repressing translation.</text>
</comment>
<dbReference type="PANTHER" id="PTHR21043">
    <property type="entry name" value="IOJAP SUPERFAMILY ORTHOLOG"/>
    <property type="match status" value="1"/>
</dbReference>
<comment type="subcellular location">
    <subcellularLocation>
        <location evidence="2">Cytoplasm</location>
    </subcellularLocation>
</comment>
<dbReference type="Gene3D" id="3.30.460.10">
    <property type="entry name" value="Beta Polymerase, domain 2"/>
    <property type="match status" value="1"/>
</dbReference>
<accession>A0ABW1RCR0</accession>
<dbReference type="PANTHER" id="PTHR21043:SF0">
    <property type="entry name" value="MITOCHONDRIAL ASSEMBLY OF RIBOSOMAL LARGE SUBUNIT PROTEIN 1"/>
    <property type="match status" value="1"/>
</dbReference>
<protein>
    <recommendedName>
        <fullName evidence="2">Ribosomal silencing factor RsfS</fullName>
    </recommendedName>
</protein>